<keyword evidence="1" id="KW-0547">Nucleotide-binding</keyword>
<dbReference type="Pfam" id="PF07714">
    <property type="entry name" value="PK_Tyr_Ser-Thr"/>
    <property type="match status" value="1"/>
</dbReference>
<accession>A0A8S3T1Y8</accession>
<dbReference type="SUPFAM" id="SSF56112">
    <property type="entry name" value="Protein kinase-like (PK-like)"/>
    <property type="match status" value="1"/>
</dbReference>
<feature type="region of interest" description="Disordered" evidence="3">
    <location>
        <begin position="1"/>
        <end position="21"/>
    </location>
</feature>
<proteinExistence type="predicted"/>
<dbReference type="EC" id="2.7.10.2" evidence="5"/>
<evidence type="ECO:0000256" key="1">
    <source>
        <dbReference type="ARBA" id="ARBA00022741"/>
    </source>
</evidence>
<evidence type="ECO:0000313" key="6">
    <source>
        <dbReference type="Proteomes" id="UP000683360"/>
    </source>
</evidence>
<dbReference type="InterPro" id="IPR011009">
    <property type="entry name" value="Kinase-like_dom_sf"/>
</dbReference>
<gene>
    <name evidence="5" type="ORF">MEDL_38509</name>
</gene>
<protein>
    <submittedName>
        <fullName evidence="5">FYN</fullName>
        <ecNumber evidence="5">2.7.10.2</ecNumber>
    </submittedName>
</protein>
<dbReference type="PANTHER" id="PTHR24418">
    <property type="entry name" value="TYROSINE-PROTEIN KINASE"/>
    <property type="match status" value="1"/>
</dbReference>
<dbReference type="GO" id="GO:0005524">
    <property type="term" value="F:ATP binding"/>
    <property type="evidence" value="ECO:0007669"/>
    <property type="project" value="UniProtKB-KW"/>
</dbReference>
<dbReference type="GO" id="GO:0004715">
    <property type="term" value="F:non-membrane spanning protein tyrosine kinase activity"/>
    <property type="evidence" value="ECO:0007669"/>
    <property type="project" value="UniProtKB-EC"/>
</dbReference>
<comment type="caution">
    <text evidence="5">The sequence shown here is derived from an EMBL/GenBank/DDBJ whole genome shotgun (WGS) entry which is preliminary data.</text>
</comment>
<evidence type="ECO:0000259" key="4">
    <source>
        <dbReference type="PROSITE" id="PS50011"/>
    </source>
</evidence>
<dbReference type="Gene3D" id="1.10.510.10">
    <property type="entry name" value="Transferase(Phosphotransferase) domain 1"/>
    <property type="match status" value="1"/>
</dbReference>
<dbReference type="AlphaFoldDB" id="A0A8S3T1Y8"/>
<dbReference type="PROSITE" id="PS50011">
    <property type="entry name" value="PROTEIN_KINASE_DOM"/>
    <property type="match status" value="1"/>
</dbReference>
<dbReference type="InterPro" id="IPR050198">
    <property type="entry name" value="Non-receptor_tyrosine_kinases"/>
</dbReference>
<dbReference type="EMBL" id="CAJPWZ010001847">
    <property type="protein sequence ID" value="CAG2225352.1"/>
    <property type="molecule type" value="Genomic_DNA"/>
</dbReference>
<dbReference type="PIRSF" id="PIRSF000654">
    <property type="entry name" value="Integrin-linked_kinase"/>
    <property type="match status" value="1"/>
</dbReference>
<dbReference type="InterPro" id="IPR008266">
    <property type="entry name" value="Tyr_kinase_AS"/>
</dbReference>
<dbReference type="PRINTS" id="PR00109">
    <property type="entry name" value="TYRKINASE"/>
</dbReference>
<organism evidence="5 6">
    <name type="scientific">Mytilus edulis</name>
    <name type="common">Blue mussel</name>
    <dbReference type="NCBI Taxonomy" id="6550"/>
    <lineage>
        <taxon>Eukaryota</taxon>
        <taxon>Metazoa</taxon>
        <taxon>Spiralia</taxon>
        <taxon>Lophotrochozoa</taxon>
        <taxon>Mollusca</taxon>
        <taxon>Bivalvia</taxon>
        <taxon>Autobranchia</taxon>
        <taxon>Pteriomorphia</taxon>
        <taxon>Mytilida</taxon>
        <taxon>Mytiloidea</taxon>
        <taxon>Mytilidae</taxon>
        <taxon>Mytilinae</taxon>
        <taxon>Mytilus</taxon>
    </lineage>
</organism>
<feature type="domain" description="Protein kinase" evidence="4">
    <location>
        <begin position="1"/>
        <end position="274"/>
    </location>
</feature>
<evidence type="ECO:0000256" key="2">
    <source>
        <dbReference type="ARBA" id="ARBA00022840"/>
    </source>
</evidence>
<dbReference type="Proteomes" id="UP000683360">
    <property type="component" value="Unassembled WGS sequence"/>
</dbReference>
<keyword evidence="2" id="KW-0067">ATP-binding</keyword>
<dbReference type="InterPro" id="IPR000719">
    <property type="entry name" value="Prot_kinase_dom"/>
</dbReference>
<dbReference type="OrthoDB" id="28230at2759"/>
<name>A0A8S3T1Y8_MYTED</name>
<dbReference type="PROSITE" id="PS00109">
    <property type="entry name" value="PROTEIN_KINASE_TYR"/>
    <property type="match status" value="1"/>
</dbReference>
<reference evidence="5" key="1">
    <citation type="submission" date="2021-03" db="EMBL/GenBank/DDBJ databases">
        <authorList>
            <person name="Bekaert M."/>
        </authorList>
    </citation>
    <scope>NUCLEOTIDE SEQUENCE</scope>
</reference>
<evidence type="ECO:0000313" key="5">
    <source>
        <dbReference type="EMBL" id="CAG2225352.1"/>
    </source>
</evidence>
<evidence type="ECO:0000256" key="3">
    <source>
        <dbReference type="SAM" id="MobiDB-lite"/>
    </source>
</evidence>
<keyword evidence="5" id="KW-0808">Transferase</keyword>
<keyword evidence="6" id="KW-1185">Reference proteome</keyword>
<sequence>MHNDGEEHKHRQNAECNKEKNITKERIKSNCLDPKTALTEPKTKTSTGWFPDIKRSSLDRFEKTVYSGRVWKATFQGSTIAVKKNESAQSTTHLLVMEYLTEYTLKQILLDDHTSMDTSMKNMTEMTSKIAKGMDFLGTREIIHSDLRADNILFGSNWTPKVCGFKFAHMTNDHTIDPKRRRTIPPVRWLAQEIIEGEKATTKSDVWSFGILLMEVFGHCQIPYEDPEVFNRIKRDLRHIRPDCCPEAIYDHAIDCWSKDPDSRITFEYISHFFGDYEICTEHGYDEVDDLEDDDYMNQ</sequence>
<dbReference type="InterPro" id="IPR001245">
    <property type="entry name" value="Ser-Thr/Tyr_kinase_cat_dom"/>
</dbReference>